<gene>
    <name evidence="1" type="ORF">TBRA_LOCUS9938</name>
</gene>
<dbReference type="EMBL" id="CADCXV010000894">
    <property type="protein sequence ID" value="CAB0038147.1"/>
    <property type="molecule type" value="Genomic_DNA"/>
</dbReference>
<organism evidence="1 2">
    <name type="scientific">Trichogramma brassicae</name>
    <dbReference type="NCBI Taxonomy" id="86971"/>
    <lineage>
        <taxon>Eukaryota</taxon>
        <taxon>Metazoa</taxon>
        <taxon>Ecdysozoa</taxon>
        <taxon>Arthropoda</taxon>
        <taxon>Hexapoda</taxon>
        <taxon>Insecta</taxon>
        <taxon>Pterygota</taxon>
        <taxon>Neoptera</taxon>
        <taxon>Endopterygota</taxon>
        <taxon>Hymenoptera</taxon>
        <taxon>Apocrita</taxon>
        <taxon>Proctotrupomorpha</taxon>
        <taxon>Chalcidoidea</taxon>
        <taxon>Trichogrammatidae</taxon>
        <taxon>Trichogramma</taxon>
    </lineage>
</organism>
<evidence type="ECO:0000313" key="2">
    <source>
        <dbReference type="Proteomes" id="UP000479190"/>
    </source>
</evidence>
<reference evidence="1 2" key="1">
    <citation type="submission" date="2020-02" db="EMBL/GenBank/DDBJ databases">
        <authorList>
            <person name="Ferguson B K."/>
        </authorList>
    </citation>
    <scope>NUCLEOTIDE SEQUENCE [LARGE SCALE GENOMIC DNA]</scope>
</reference>
<proteinExistence type="predicted"/>
<dbReference type="AlphaFoldDB" id="A0A6H5IRB3"/>
<evidence type="ECO:0000313" key="1">
    <source>
        <dbReference type="EMBL" id="CAB0038147.1"/>
    </source>
</evidence>
<sequence>MIFVAKPAVDQQPSLRSGHKCRRALPCQFEGTICLIFPRQSFDDGYTDPHTSASRCPTTAAHRQRKVCVERLARSSSRSSEINYARHRNLQPIPFCMRTRTAHDTNCTEKFKTHVREISLPARSDEIVHYVTRARSGSLPRVQCMRRYTCNGSGEQQQQRRRRQHAPVRVLLCVCAAAADRINLPIACDAVVTYRTVYNIGQFSLLHSRSLRRSAMPTFDRTKSCRGSTSVVRRSKIEIARADASRGVHYTHAHVRAYDGIASSSRGLRMHLHLLNMIDNMISNRQFRLKMNGVTEQTTFTIKKGLQQGTRTRRHDHDYTVLMRKSARSSPCSHRVRVGLRAARYYILYCAYSIQSLQAPIIHSQMYSDLIYMYFLQVYMFEIFLSYFETEGKRTLYNTKDTRKKKTRRHQNSSHIPAFRTHTNSHMCTCVLETQCASASFEIISM</sequence>
<accession>A0A6H5IRB3</accession>
<dbReference type="Proteomes" id="UP000479190">
    <property type="component" value="Unassembled WGS sequence"/>
</dbReference>
<name>A0A6H5IRB3_9HYME</name>
<protein>
    <submittedName>
        <fullName evidence="1">Uncharacterized protein</fullName>
    </submittedName>
</protein>
<keyword evidence="2" id="KW-1185">Reference proteome</keyword>